<evidence type="ECO:0000256" key="4">
    <source>
        <dbReference type="PROSITE-ProRule" id="PRU00335"/>
    </source>
</evidence>
<dbReference type="GO" id="GO:0000976">
    <property type="term" value="F:transcription cis-regulatory region binding"/>
    <property type="evidence" value="ECO:0007669"/>
    <property type="project" value="TreeGrafter"/>
</dbReference>
<proteinExistence type="predicted"/>
<organism evidence="7">
    <name type="scientific">Streptomyces sp. NBC_00119</name>
    <dbReference type="NCBI Taxonomy" id="2975659"/>
    <lineage>
        <taxon>Bacteria</taxon>
        <taxon>Bacillati</taxon>
        <taxon>Actinomycetota</taxon>
        <taxon>Actinomycetes</taxon>
        <taxon>Kitasatosporales</taxon>
        <taxon>Streptomycetaceae</taxon>
        <taxon>Streptomyces</taxon>
    </lineage>
</organism>
<dbReference type="InterPro" id="IPR023772">
    <property type="entry name" value="DNA-bd_HTH_TetR-type_CS"/>
</dbReference>
<dbReference type="InterPro" id="IPR001647">
    <property type="entry name" value="HTH_TetR"/>
</dbReference>
<evidence type="ECO:0000256" key="5">
    <source>
        <dbReference type="SAM" id="MobiDB-lite"/>
    </source>
</evidence>
<protein>
    <submittedName>
        <fullName evidence="7">TetR/AcrR family transcriptional regulator</fullName>
    </submittedName>
</protein>
<dbReference type="SUPFAM" id="SSF46689">
    <property type="entry name" value="Homeodomain-like"/>
    <property type="match status" value="1"/>
</dbReference>
<dbReference type="PROSITE" id="PS01081">
    <property type="entry name" value="HTH_TETR_1"/>
    <property type="match status" value="1"/>
</dbReference>
<evidence type="ECO:0000313" key="7">
    <source>
        <dbReference type="EMBL" id="WTS17093.1"/>
    </source>
</evidence>
<dbReference type="PROSITE" id="PS50977">
    <property type="entry name" value="HTH_TETR_2"/>
    <property type="match status" value="1"/>
</dbReference>
<feature type="DNA-binding region" description="H-T-H motif" evidence="4">
    <location>
        <begin position="43"/>
        <end position="62"/>
    </location>
</feature>
<dbReference type="PRINTS" id="PR00455">
    <property type="entry name" value="HTHTETR"/>
</dbReference>
<dbReference type="AlphaFoldDB" id="A0AAU1UHG8"/>
<dbReference type="Gene3D" id="1.10.357.10">
    <property type="entry name" value="Tetracycline Repressor, domain 2"/>
    <property type="match status" value="1"/>
</dbReference>
<dbReference type="Pfam" id="PF00440">
    <property type="entry name" value="TetR_N"/>
    <property type="match status" value="1"/>
</dbReference>
<dbReference type="PANTHER" id="PTHR30055">
    <property type="entry name" value="HTH-TYPE TRANSCRIPTIONAL REGULATOR RUTR"/>
    <property type="match status" value="1"/>
</dbReference>
<dbReference type="EMBL" id="CP108195">
    <property type="protein sequence ID" value="WTS17093.1"/>
    <property type="molecule type" value="Genomic_DNA"/>
</dbReference>
<dbReference type="SUPFAM" id="SSF48498">
    <property type="entry name" value="Tetracyclin repressor-like, C-terminal domain"/>
    <property type="match status" value="1"/>
</dbReference>
<keyword evidence="3" id="KW-0804">Transcription</keyword>
<evidence type="ECO:0000259" key="6">
    <source>
        <dbReference type="PROSITE" id="PS50977"/>
    </source>
</evidence>
<dbReference type="InterPro" id="IPR041347">
    <property type="entry name" value="MftR_C"/>
</dbReference>
<keyword evidence="2 4" id="KW-0238">DNA-binding</keyword>
<feature type="domain" description="HTH tetR-type" evidence="6">
    <location>
        <begin position="20"/>
        <end position="80"/>
    </location>
</feature>
<name>A0AAU1UHG8_9ACTN</name>
<reference evidence="7" key="1">
    <citation type="submission" date="2022-10" db="EMBL/GenBank/DDBJ databases">
        <title>The complete genomes of actinobacterial strains from the NBC collection.</title>
        <authorList>
            <person name="Joergensen T.S."/>
            <person name="Alvarez Arevalo M."/>
            <person name="Sterndorff E.B."/>
            <person name="Faurdal D."/>
            <person name="Vuksanovic O."/>
            <person name="Mourched A.-S."/>
            <person name="Charusanti P."/>
            <person name="Shaw S."/>
            <person name="Blin K."/>
            <person name="Weber T."/>
        </authorList>
    </citation>
    <scope>NUCLEOTIDE SEQUENCE</scope>
    <source>
        <strain evidence="7">NBC_00119</strain>
    </source>
</reference>
<dbReference type="InterPro" id="IPR036271">
    <property type="entry name" value="Tet_transcr_reg_TetR-rel_C_sf"/>
</dbReference>
<dbReference type="PANTHER" id="PTHR30055:SF238">
    <property type="entry name" value="MYCOFACTOCIN BIOSYNTHESIS TRANSCRIPTIONAL REGULATOR MFTR-RELATED"/>
    <property type="match status" value="1"/>
</dbReference>
<evidence type="ECO:0000256" key="3">
    <source>
        <dbReference type="ARBA" id="ARBA00023163"/>
    </source>
</evidence>
<dbReference type="Pfam" id="PF17754">
    <property type="entry name" value="TetR_C_14"/>
    <property type="match status" value="1"/>
</dbReference>
<dbReference type="InterPro" id="IPR009057">
    <property type="entry name" value="Homeodomain-like_sf"/>
</dbReference>
<sequence>MPSPVRTSAAGEGLRARRRRETEHAIHAAAVRLVEEHGLAGVTVDMISAAAGISQRTFFNYFPNKESALTIGPPPLPDTLHRRLAHGDPAPRKTLTELLDVLSAHITDDVVPDRELVQATFRIADRHPELRAALHARFDAFEEQVRQAVAERMAAPPADPRPRLLTGIALAVTRTALEQWSLGTTGDHPSPEPDLQQCVDLLHTLMPTT</sequence>
<evidence type="ECO:0000256" key="1">
    <source>
        <dbReference type="ARBA" id="ARBA00023015"/>
    </source>
</evidence>
<feature type="region of interest" description="Disordered" evidence="5">
    <location>
        <begin position="1"/>
        <end position="20"/>
    </location>
</feature>
<evidence type="ECO:0000256" key="2">
    <source>
        <dbReference type="ARBA" id="ARBA00023125"/>
    </source>
</evidence>
<dbReference type="GO" id="GO:0003700">
    <property type="term" value="F:DNA-binding transcription factor activity"/>
    <property type="evidence" value="ECO:0007669"/>
    <property type="project" value="TreeGrafter"/>
</dbReference>
<keyword evidence="1" id="KW-0805">Transcription regulation</keyword>
<accession>A0AAU1UHG8</accession>
<gene>
    <name evidence="7" type="ORF">OHU69_42280</name>
</gene>
<dbReference type="InterPro" id="IPR050109">
    <property type="entry name" value="HTH-type_TetR-like_transc_reg"/>
</dbReference>